<sequence>MDEKTEELIALVAKKHGIALDETDPIMVIPTLLRFLLDESQEKQGEILSEMKSELQSVLMQWDFTAKDKADRILNAALKANKDVMEQILTSAANQTAEVVRNAVEEELRKSRAQFQSAKKMVIWNCIAAGLTLLAAAIAFVAAFLR</sequence>
<dbReference type="EMBL" id="SNVX01000025">
    <property type="protein sequence ID" value="TDN48849.1"/>
    <property type="molecule type" value="Genomic_DNA"/>
</dbReference>
<comment type="caution">
    <text evidence="3">The sequence shown here is derived from an EMBL/GenBank/DDBJ whole genome shotgun (WGS) entry which is preliminary data.</text>
</comment>
<proteinExistence type="predicted"/>
<dbReference type="Pfam" id="PF11657">
    <property type="entry name" value="Activator-TraM"/>
    <property type="match status" value="1"/>
</dbReference>
<accession>A0A4R6DW18</accession>
<keyword evidence="2" id="KW-0812">Transmembrane</keyword>
<evidence type="ECO:0000313" key="4">
    <source>
        <dbReference type="Proteomes" id="UP000295530"/>
    </source>
</evidence>
<feature type="transmembrane region" description="Helical" evidence="2">
    <location>
        <begin position="122"/>
        <end position="145"/>
    </location>
</feature>
<evidence type="ECO:0000256" key="1">
    <source>
        <dbReference type="SAM" id="Coils"/>
    </source>
</evidence>
<dbReference type="InterPro" id="IPR028140">
    <property type="entry name" value="TraM"/>
</dbReference>
<dbReference type="Proteomes" id="UP000295530">
    <property type="component" value="Unassembled WGS sequence"/>
</dbReference>
<gene>
    <name evidence="3" type="ORF">EC847_12515</name>
</gene>
<keyword evidence="1" id="KW-0175">Coiled coil</keyword>
<keyword evidence="2" id="KW-1133">Transmembrane helix</keyword>
<name>A0A4R6DW18_SCAGO</name>
<dbReference type="OrthoDB" id="7478199at2"/>
<reference evidence="3 4" key="1">
    <citation type="submission" date="2019-03" db="EMBL/GenBank/DDBJ databases">
        <title>Genomic analyses of the natural microbiome of Caenorhabditis elegans.</title>
        <authorList>
            <person name="Samuel B."/>
        </authorList>
    </citation>
    <scope>NUCLEOTIDE SEQUENCE [LARGE SCALE GENOMIC DNA]</scope>
    <source>
        <strain evidence="3 4">BIGb0156</strain>
    </source>
</reference>
<keyword evidence="2" id="KW-0472">Membrane</keyword>
<keyword evidence="4" id="KW-1185">Reference proteome</keyword>
<evidence type="ECO:0000256" key="2">
    <source>
        <dbReference type="SAM" id="Phobius"/>
    </source>
</evidence>
<feature type="coiled-coil region" evidence="1">
    <location>
        <begin position="94"/>
        <end position="121"/>
    </location>
</feature>
<dbReference type="RefSeq" id="WP_133462365.1">
    <property type="nucleotide sequence ID" value="NZ_SNVX01000025.1"/>
</dbReference>
<dbReference type="AlphaFoldDB" id="A0A4R6DW18"/>
<evidence type="ECO:0000313" key="3">
    <source>
        <dbReference type="EMBL" id="TDN48849.1"/>
    </source>
</evidence>
<dbReference type="GO" id="GO:0009372">
    <property type="term" value="P:quorum sensing"/>
    <property type="evidence" value="ECO:0007669"/>
    <property type="project" value="InterPro"/>
</dbReference>
<organism evidence="3 4">
    <name type="scientific">Scandinavium goeteborgense</name>
    <dbReference type="NCBI Taxonomy" id="1851514"/>
    <lineage>
        <taxon>Bacteria</taxon>
        <taxon>Pseudomonadati</taxon>
        <taxon>Pseudomonadota</taxon>
        <taxon>Gammaproteobacteria</taxon>
        <taxon>Enterobacterales</taxon>
        <taxon>Enterobacteriaceae</taxon>
        <taxon>Scandinavium</taxon>
    </lineage>
</organism>
<protein>
    <submittedName>
        <fullName evidence="3">Transcriptional activator TraM</fullName>
    </submittedName>
</protein>